<dbReference type="AlphaFoldDB" id="A0A1I6UJZ2"/>
<gene>
    <name evidence="4" type="ORF">SAMN05660874_04993</name>
</gene>
<sequence length="287" mass="30993">MVEPGRFGEGRGDEFLMAQYGPIADLSKENRGSRGGSNGALVYTGKWVGGRSTDGRLTPDSSAQKRHFKEVIEAVEHVDGAMLRGLHIRRRAAADQIAKRSGMRVLPIRIAPKWRVVVGHGADDNYETGLTFSRTYGVPIWPGSALKGLAAAQARESSVPDETMRRLFGSPRPNMPDAEASRGRVVVLDALPAQPPELALDVLTPHQPDYYAQVNQAIKPVDKQPAEYNNPVPVRFLAVHGTPFKSVLIGEDSDVHAFAALLKEGLDDLGIGGKTSAGYGYCGLDLK</sequence>
<keyword evidence="1" id="KW-0051">Antiviral defense</keyword>
<proteinExistence type="predicted"/>
<dbReference type="EMBL" id="FOZX01000011">
    <property type="protein sequence ID" value="SFT01731.1"/>
    <property type="molecule type" value="Genomic_DNA"/>
</dbReference>
<dbReference type="NCBIfam" id="TIGR01898">
    <property type="entry name" value="cas_TM1791_cmr6"/>
    <property type="match status" value="1"/>
</dbReference>
<name>A0A1I6UJZ2_9PSEU</name>
<evidence type="ECO:0000259" key="3">
    <source>
        <dbReference type="Pfam" id="PF03787"/>
    </source>
</evidence>
<dbReference type="InterPro" id="IPR005537">
    <property type="entry name" value="RAMP_III_fam"/>
</dbReference>
<dbReference type="GO" id="GO:0051607">
    <property type="term" value="P:defense response to virus"/>
    <property type="evidence" value="ECO:0007669"/>
    <property type="project" value="UniProtKB-KW"/>
</dbReference>
<dbReference type="PANTHER" id="PTHR39965:SF1">
    <property type="entry name" value="CRISPR SYSTEM CMR SUBUNIT CMR6"/>
    <property type="match status" value="1"/>
</dbReference>
<evidence type="ECO:0000256" key="2">
    <source>
        <dbReference type="ARBA" id="ARBA00093789"/>
    </source>
</evidence>
<dbReference type="InterPro" id="IPR010172">
    <property type="entry name" value="CRISPR-assoc_prot_TM1791"/>
</dbReference>
<dbReference type="Pfam" id="PF03787">
    <property type="entry name" value="RAMPs"/>
    <property type="match status" value="1"/>
</dbReference>
<dbReference type="STRING" id="95161.SAMN05660874_04993"/>
<organism evidence="4 5">
    <name type="scientific">Saccharopolyspora flava</name>
    <dbReference type="NCBI Taxonomy" id="95161"/>
    <lineage>
        <taxon>Bacteria</taxon>
        <taxon>Bacillati</taxon>
        <taxon>Actinomycetota</taxon>
        <taxon>Actinomycetes</taxon>
        <taxon>Pseudonocardiales</taxon>
        <taxon>Pseudonocardiaceae</taxon>
        <taxon>Saccharopolyspora</taxon>
    </lineage>
</organism>
<protein>
    <submittedName>
        <fullName evidence="4">RAMP superfamily protein</fullName>
    </submittedName>
</protein>
<feature type="domain" description="CRISPR type III-associated protein" evidence="3">
    <location>
        <begin position="116"/>
        <end position="282"/>
    </location>
</feature>
<evidence type="ECO:0000313" key="4">
    <source>
        <dbReference type="EMBL" id="SFT01731.1"/>
    </source>
</evidence>
<evidence type="ECO:0000256" key="1">
    <source>
        <dbReference type="ARBA" id="ARBA00023118"/>
    </source>
</evidence>
<dbReference type="PANTHER" id="PTHR39965">
    <property type="entry name" value="CRISPR SYSTEM CMR SUBUNIT CMR6"/>
    <property type="match status" value="1"/>
</dbReference>
<dbReference type="Proteomes" id="UP000198852">
    <property type="component" value="Unassembled WGS sequence"/>
</dbReference>
<evidence type="ECO:0000313" key="5">
    <source>
        <dbReference type="Proteomes" id="UP000198852"/>
    </source>
</evidence>
<keyword evidence="5" id="KW-1185">Reference proteome</keyword>
<comment type="subunit">
    <text evidence="2">Part of the Csm effector complex that includes Cas10, Csm2, Csm3, Csm4 and Csm5.</text>
</comment>
<reference evidence="5" key="1">
    <citation type="submission" date="2016-10" db="EMBL/GenBank/DDBJ databases">
        <authorList>
            <person name="Varghese N."/>
            <person name="Submissions S."/>
        </authorList>
    </citation>
    <scope>NUCLEOTIDE SEQUENCE [LARGE SCALE GENOMIC DNA]</scope>
    <source>
        <strain evidence="5">DSM 44771</strain>
    </source>
</reference>
<accession>A0A1I6UJZ2</accession>